<dbReference type="GO" id="GO:0000160">
    <property type="term" value="P:phosphorelay signal transduction system"/>
    <property type="evidence" value="ECO:0007669"/>
    <property type="project" value="InterPro"/>
</dbReference>
<dbReference type="RefSeq" id="WP_006620547.1">
    <property type="nucleotide sequence ID" value="NZ_FO818640.1"/>
</dbReference>
<dbReference type="Gene3D" id="3.40.50.2300">
    <property type="match status" value="1"/>
</dbReference>
<reference evidence="5 6" key="1">
    <citation type="submission" date="2014-02" db="EMBL/GenBank/DDBJ databases">
        <authorList>
            <person name="Genoscope - CEA"/>
        </authorList>
    </citation>
    <scope>NUCLEOTIDE SEQUENCE [LARGE SCALE GENOMIC DNA]</scope>
    <source>
        <strain evidence="5 6">PCC 8005</strain>
    </source>
</reference>
<gene>
    <name evidence="5" type="ORF">ARTHRO_11845</name>
</gene>
<dbReference type="SMART" id="SM00448">
    <property type="entry name" value="REC"/>
    <property type="match status" value="1"/>
</dbReference>
<keyword evidence="5" id="KW-0418">Kinase</keyword>
<protein>
    <submittedName>
        <fullName evidence="5">Two-component hybrid sensor and regulator, histidine kinase (Fragment, part 1)</fullName>
        <ecNumber evidence="5">2.7.13.3</ecNumber>
    </submittedName>
</protein>
<feature type="compositionally biased region" description="Basic and acidic residues" evidence="3">
    <location>
        <begin position="133"/>
        <end position="147"/>
    </location>
</feature>
<dbReference type="GO" id="GO:0004673">
    <property type="term" value="F:protein histidine kinase activity"/>
    <property type="evidence" value="ECO:0007669"/>
    <property type="project" value="UniProtKB-EC"/>
</dbReference>
<dbReference type="Proteomes" id="UP000032946">
    <property type="component" value="Chromosome"/>
</dbReference>
<dbReference type="EMBL" id="FO818640">
    <property type="protein sequence ID" value="CDM94171.1"/>
    <property type="molecule type" value="Genomic_DNA"/>
</dbReference>
<evidence type="ECO:0000256" key="3">
    <source>
        <dbReference type="SAM" id="MobiDB-lite"/>
    </source>
</evidence>
<evidence type="ECO:0000313" key="6">
    <source>
        <dbReference type="Proteomes" id="UP000032946"/>
    </source>
</evidence>
<accession>A0A9P1NZY5</accession>
<dbReference type="InterPro" id="IPR011006">
    <property type="entry name" value="CheY-like_superfamily"/>
</dbReference>
<dbReference type="EC" id="2.7.13.3" evidence="5"/>
<organism evidence="5 6">
    <name type="scientific">Limnospira indica PCC 8005</name>
    <dbReference type="NCBI Taxonomy" id="376219"/>
    <lineage>
        <taxon>Bacteria</taxon>
        <taxon>Bacillati</taxon>
        <taxon>Cyanobacteriota</taxon>
        <taxon>Cyanophyceae</taxon>
        <taxon>Oscillatoriophycideae</taxon>
        <taxon>Oscillatoriales</taxon>
        <taxon>Sirenicapillariaceae</taxon>
        <taxon>Limnospira</taxon>
    </lineage>
</organism>
<dbReference type="PANTHER" id="PTHR44591:SF3">
    <property type="entry name" value="RESPONSE REGULATORY DOMAIN-CONTAINING PROTEIN"/>
    <property type="match status" value="1"/>
</dbReference>
<dbReference type="InterPro" id="IPR050595">
    <property type="entry name" value="Bact_response_regulator"/>
</dbReference>
<evidence type="ECO:0000256" key="1">
    <source>
        <dbReference type="ARBA" id="ARBA00022553"/>
    </source>
</evidence>
<sequence>MNNHNFASADILIVDDVPENIRLLSTMLMEFGFRVRKSINGKMALMAVNALKPDLILLDINMQGLNGYQVCQALKNNPETSEIPIILVSAINQIEDQVRAFQVGGVDYITKPFQVEEVMARINNQLKIPNLPRDRFTASKSATKSDPKAVSSHPS</sequence>
<evidence type="ECO:0000259" key="4">
    <source>
        <dbReference type="PROSITE" id="PS50110"/>
    </source>
</evidence>
<dbReference type="SUPFAM" id="SSF52172">
    <property type="entry name" value="CheY-like"/>
    <property type="match status" value="1"/>
</dbReference>
<dbReference type="PANTHER" id="PTHR44591">
    <property type="entry name" value="STRESS RESPONSE REGULATOR PROTEIN 1"/>
    <property type="match status" value="1"/>
</dbReference>
<feature type="region of interest" description="Disordered" evidence="3">
    <location>
        <begin position="133"/>
        <end position="155"/>
    </location>
</feature>
<feature type="modified residue" description="4-aspartylphosphate" evidence="2">
    <location>
        <position position="59"/>
    </location>
</feature>
<proteinExistence type="predicted"/>
<dbReference type="PROSITE" id="PS50110">
    <property type="entry name" value="RESPONSE_REGULATORY"/>
    <property type="match status" value="1"/>
</dbReference>
<keyword evidence="5" id="KW-0808">Transferase</keyword>
<name>A0A9P1NZY5_9CYAN</name>
<dbReference type="CDD" id="cd19920">
    <property type="entry name" value="REC_PA4781-like"/>
    <property type="match status" value="1"/>
</dbReference>
<evidence type="ECO:0000256" key="2">
    <source>
        <dbReference type="PROSITE-ProRule" id="PRU00169"/>
    </source>
</evidence>
<dbReference type="AlphaFoldDB" id="A0A9P1NZY5"/>
<dbReference type="Pfam" id="PF00072">
    <property type="entry name" value="Response_reg"/>
    <property type="match status" value="1"/>
</dbReference>
<keyword evidence="6" id="KW-1185">Reference proteome</keyword>
<feature type="domain" description="Response regulatory" evidence="4">
    <location>
        <begin position="10"/>
        <end position="126"/>
    </location>
</feature>
<evidence type="ECO:0000313" key="5">
    <source>
        <dbReference type="EMBL" id="CDM94171.1"/>
    </source>
</evidence>
<dbReference type="InterPro" id="IPR001789">
    <property type="entry name" value="Sig_transdc_resp-reg_receiver"/>
</dbReference>
<keyword evidence="1 2" id="KW-0597">Phosphoprotein</keyword>